<gene>
    <name evidence="1" type="ORF">DID88_003467</name>
</gene>
<reference evidence="1 2" key="1">
    <citation type="submission" date="2018-06" db="EMBL/GenBank/DDBJ databases">
        <title>Genome Sequence of the Brown Rot Fungal Pathogen Monilinia fructigena.</title>
        <authorList>
            <person name="Landi L."/>
            <person name="De Miccolis Angelini R.M."/>
            <person name="Pollastro S."/>
            <person name="Abate D."/>
            <person name="Faretra F."/>
            <person name="Romanazzi G."/>
        </authorList>
    </citation>
    <scope>NUCLEOTIDE SEQUENCE [LARGE SCALE GENOMIC DNA]</scope>
    <source>
        <strain evidence="1 2">Mfrg269</strain>
    </source>
</reference>
<dbReference type="EMBL" id="QKRW01000017">
    <property type="protein sequence ID" value="RAL63824.1"/>
    <property type="molecule type" value="Genomic_DNA"/>
</dbReference>
<dbReference type="Proteomes" id="UP000249056">
    <property type="component" value="Unassembled WGS sequence"/>
</dbReference>
<keyword evidence="2" id="KW-1185">Reference proteome</keyword>
<organism evidence="1 2">
    <name type="scientific">Monilinia fructigena</name>
    <dbReference type="NCBI Taxonomy" id="38457"/>
    <lineage>
        <taxon>Eukaryota</taxon>
        <taxon>Fungi</taxon>
        <taxon>Dikarya</taxon>
        <taxon>Ascomycota</taxon>
        <taxon>Pezizomycotina</taxon>
        <taxon>Leotiomycetes</taxon>
        <taxon>Helotiales</taxon>
        <taxon>Sclerotiniaceae</taxon>
        <taxon>Monilinia</taxon>
    </lineage>
</organism>
<dbReference type="AlphaFoldDB" id="A0A395IVD9"/>
<protein>
    <submittedName>
        <fullName evidence="1">Uncharacterized protein</fullName>
    </submittedName>
</protein>
<dbReference type="OrthoDB" id="10383857at2759"/>
<evidence type="ECO:0000313" key="1">
    <source>
        <dbReference type="EMBL" id="RAL63824.1"/>
    </source>
</evidence>
<name>A0A395IVD9_9HELO</name>
<sequence length="127" mass="13335">MRVVHVGDEDKYVAGALIANARDASVITTTINAPDRDEFIGGNNAYFFASPPQPSDLLLNFGSMEFAKFAVISDGDAPLSVVISGMGLADSATHTPISFVNFSGNNLYGYASTPEGTSVQIAWKSGV</sequence>
<proteinExistence type="predicted"/>
<evidence type="ECO:0000313" key="2">
    <source>
        <dbReference type="Proteomes" id="UP000249056"/>
    </source>
</evidence>
<comment type="caution">
    <text evidence="1">The sequence shown here is derived from an EMBL/GenBank/DDBJ whole genome shotgun (WGS) entry which is preliminary data.</text>
</comment>
<accession>A0A395IVD9</accession>